<keyword evidence="1" id="KW-0677">Repeat</keyword>
<accession>A0ABN2K8C5</accession>
<evidence type="ECO:0000256" key="2">
    <source>
        <dbReference type="SAM" id="MobiDB-lite"/>
    </source>
</evidence>
<gene>
    <name evidence="4" type="ORF">GCM10009810_08530</name>
</gene>
<name>A0ABN2K8C5_9MICO</name>
<evidence type="ECO:0000313" key="5">
    <source>
        <dbReference type="Proteomes" id="UP001501475"/>
    </source>
</evidence>
<dbReference type="RefSeq" id="WP_344062592.1">
    <property type="nucleotide sequence ID" value="NZ_BAAAPN010000021.1"/>
</dbReference>
<feature type="compositionally biased region" description="Low complexity" evidence="2">
    <location>
        <begin position="260"/>
        <end position="270"/>
    </location>
</feature>
<evidence type="ECO:0000256" key="1">
    <source>
        <dbReference type="ARBA" id="ARBA00022737"/>
    </source>
</evidence>
<evidence type="ECO:0000313" key="4">
    <source>
        <dbReference type="EMBL" id="GAA1750435.1"/>
    </source>
</evidence>
<organism evidence="4 5">
    <name type="scientific">Nostocoides vanveenii</name>
    <dbReference type="NCBI Taxonomy" id="330835"/>
    <lineage>
        <taxon>Bacteria</taxon>
        <taxon>Bacillati</taxon>
        <taxon>Actinomycetota</taxon>
        <taxon>Actinomycetes</taxon>
        <taxon>Micrococcales</taxon>
        <taxon>Intrasporangiaceae</taxon>
        <taxon>Nostocoides</taxon>
    </lineage>
</organism>
<dbReference type="Pfam" id="PF01380">
    <property type="entry name" value="SIS"/>
    <property type="match status" value="1"/>
</dbReference>
<dbReference type="Gene3D" id="3.40.50.10490">
    <property type="entry name" value="Glucose-6-phosphate isomerase like protein, domain 1"/>
    <property type="match status" value="1"/>
</dbReference>
<proteinExistence type="predicted"/>
<feature type="compositionally biased region" description="Polar residues" evidence="2">
    <location>
        <begin position="282"/>
        <end position="292"/>
    </location>
</feature>
<dbReference type="Proteomes" id="UP001501475">
    <property type="component" value="Unassembled WGS sequence"/>
</dbReference>
<dbReference type="InterPro" id="IPR046348">
    <property type="entry name" value="SIS_dom_sf"/>
</dbReference>
<feature type="region of interest" description="Disordered" evidence="2">
    <location>
        <begin position="260"/>
        <end position="306"/>
    </location>
</feature>
<dbReference type="InterPro" id="IPR001347">
    <property type="entry name" value="SIS_dom"/>
</dbReference>
<evidence type="ECO:0000259" key="3">
    <source>
        <dbReference type="PROSITE" id="PS51464"/>
    </source>
</evidence>
<dbReference type="InterPro" id="IPR035466">
    <property type="entry name" value="GlmS/AgaS_SIS"/>
</dbReference>
<reference evidence="4 5" key="1">
    <citation type="journal article" date="2019" name="Int. J. Syst. Evol. Microbiol.">
        <title>The Global Catalogue of Microorganisms (GCM) 10K type strain sequencing project: providing services to taxonomists for standard genome sequencing and annotation.</title>
        <authorList>
            <consortium name="The Broad Institute Genomics Platform"/>
            <consortium name="The Broad Institute Genome Sequencing Center for Infectious Disease"/>
            <person name="Wu L."/>
            <person name="Ma J."/>
        </authorList>
    </citation>
    <scope>NUCLEOTIDE SEQUENCE [LARGE SCALE GENOMIC DNA]</scope>
    <source>
        <strain evidence="4 5">JCM 15591</strain>
    </source>
</reference>
<dbReference type="CDD" id="cd05008">
    <property type="entry name" value="SIS_GlmS_GlmD_1"/>
    <property type="match status" value="1"/>
</dbReference>
<dbReference type="SUPFAM" id="SSF53697">
    <property type="entry name" value="SIS domain"/>
    <property type="match status" value="1"/>
</dbReference>
<dbReference type="PROSITE" id="PS51464">
    <property type="entry name" value="SIS"/>
    <property type="match status" value="1"/>
</dbReference>
<keyword evidence="5" id="KW-1185">Reference proteome</keyword>
<comment type="caution">
    <text evidence="4">The sequence shown here is derived from an EMBL/GenBank/DDBJ whole genome shotgun (WGS) entry which is preliminary data.</text>
</comment>
<sequence>MTTTPGGASSQTLAEIASQPRMWQAAIDLGRTAPPGVPGPGERVLVLGCGTSYYVGLAYAEIRESAVFGVTDVLIASEVPPVFRPYDRVVAISRSGTSSELLDAVRLIAEQQPGIPVTALLGEQGTPLAALATDIVDLSFADEQSLVQTRFPTTQLALLRAAMAEQEPAGAAYDRSPLDGLNQLVALCERPWQVRCRTTVFGNSSSSPRGGLGTWARRPRSRCASRRAPGWSPMQSVNTVTARSRRVVRARSSGVWIAFPTTSSRSSSRPAGGWNTAAASRLPNSRASTGMPSLSPPPPAATRTIRTCSRSVILPADE</sequence>
<dbReference type="EMBL" id="BAAAPN010000021">
    <property type="protein sequence ID" value="GAA1750435.1"/>
    <property type="molecule type" value="Genomic_DNA"/>
</dbReference>
<feature type="domain" description="SIS" evidence="3">
    <location>
        <begin position="32"/>
        <end position="174"/>
    </location>
</feature>
<protein>
    <recommendedName>
        <fullName evidence="3">SIS domain-containing protein</fullName>
    </recommendedName>
</protein>